<proteinExistence type="predicted"/>
<dbReference type="InterPro" id="IPR008621">
    <property type="entry name" value="Cbb3-typ_cyt_oxidase_comp"/>
</dbReference>
<accession>A0A317FFC4</accession>
<name>A0A317FFC4_9PROT</name>
<keyword evidence="1" id="KW-0472">Membrane</keyword>
<reference evidence="3" key="1">
    <citation type="submission" date="2018-05" db="EMBL/GenBank/DDBJ databases">
        <authorList>
            <person name="Du Z."/>
            <person name="Wang X."/>
        </authorList>
    </citation>
    <scope>NUCLEOTIDE SEQUENCE [LARGE SCALE GENOMIC DNA]</scope>
    <source>
        <strain evidence="3">CQN31</strain>
    </source>
</reference>
<protein>
    <submittedName>
        <fullName evidence="2">CcoQ/FixQ family Cbb3-type cytochrome c oxidase assembly chaperone</fullName>
    </submittedName>
</protein>
<dbReference type="OrthoDB" id="7173870at2"/>
<evidence type="ECO:0000256" key="1">
    <source>
        <dbReference type="SAM" id="Phobius"/>
    </source>
</evidence>
<evidence type="ECO:0000313" key="3">
    <source>
        <dbReference type="Proteomes" id="UP000245765"/>
    </source>
</evidence>
<dbReference type="EMBL" id="QGNA01000002">
    <property type="protein sequence ID" value="PWS37243.1"/>
    <property type="molecule type" value="Genomic_DNA"/>
</dbReference>
<dbReference type="Proteomes" id="UP000245765">
    <property type="component" value="Unassembled WGS sequence"/>
</dbReference>
<keyword evidence="3" id="KW-1185">Reference proteome</keyword>
<sequence length="57" mass="6741">MIETLSSLHSTFATLWVVWFFVLFTGIILYVMAPWRKRGYERAGDIPLRDELPPSRR</sequence>
<dbReference type="RefSeq" id="WP_109870352.1">
    <property type="nucleotide sequence ID" value="NZ_QGNA01000002.1"/>
</dbReference>
<organism evidence="2 3">
    <name type="scientific">Falsiroseomonas bella</name>
    <dbReference type="NCBI Taxonomy" id="2184016"/>
    <lineage>
        <taxon>Bacteria</taxon>
        <taxon>Pseudomonadati</taxon>
        <taxon>Pseudomonadota</taxon>
        <taxon>Alphaproteobacteria</taxon>
        <taxon>Acetobacterales</taxon>
        <taxon>Roseomonadaceae</taxon>
        <taxon>Falsiroseomonas</taxon>
    </lineage>
</organism>
<evidence type="ECO:0000313" key="2">
    <source>
        <dbReference type="EMBL" id="PWS37243.1"/>
    </source>
</evidence>
<feature type="transmembrane region" description="Helical" evidence="1">
    <location>
        <begin position="12"/>
        <end position="33"/>
    </location>
</feature>
<gene>
    <name evidence="2" type="ORF">DFH01_10325</name>
</gene>
<dbReference type="Pfam" id="PF05545">
    <property type="entry name" value="FixQ"/>
    <property type="match status" value="1"/>
</dbReference>
<keyword evidence="1" id="KW-1133">Transmembrane helix</keyword>
<dbReference type="AlphaFoldDB" id="A0A317FFC4"/>
<comment type="caution">
    <text evidence="2">The sequence shown here is derived from an EMBL/GenBank/DDBJ whole genome shotgun (WGS) entry which is preliminary data.</text>
</comment>
<keyword evidence="1" id="KW-0812">Transmembrane</keyword>